<reference evidence="5 6" key="1">
    <citation type="submission" date="2015-07" db="EMBL/GenBank/DDBJ databases">
        <authorList>
            <person name="Noorani M."/>
        </authorList>
    </citation>
    <scope>NUCLEOTIDE SEQUENCE [LARGE SCALE GENOMIC DNA]</scope>
    <source>
        <strain evidence="5 6">NRRL B-24567</strain>
    </source>
</reference>
<dbReference type="RefSeq" id="WP_037805361.1">
    <property type="nucleotide sequence ID" value="NZ_LGCN01000058.1"/>
</dbReference>
<dbReference type="EMBL" id="LGCN01000058">
    <property type="protein sequence ID" value="KOT43300.1"/>
    <property type="molecule type" value="Genomic_DNA"/>
</dbReference>
<dbReference type="InterPro" id="IPR016036">
    <property type="entry name" value="Malonyl_transacylase_ACP-bd"/>
</dbReference>
<evidence type="ECO:0000256" key="2">
    <source>
        <dbReference type="ARBA" id="ARBA00023268"/>
    </source>
</evidence>
<dbReference type="AlphaFoldDB" id="A0A0M8QPW0"/>
<feature type="non-terminal residue" evidence="5">
    <location>
        <position position="1"/>
    </location>
</feature>
<dbReference type="InterPro" id="IPR016035">
    <property type="entry name" value="Acyl_Trfase/lysoPLipase"/>
</dbReference>
<dbReference type="SUPFAM" id="SSF52151">
    <property type="entry name" value="FabD/lysophospholipase-like"/>
    <property type="match status" value="1"/>
</dbReference>
<dbReference type="Gene3D" id="3.40.366.10">
    <property type="entry name" value="Malonyl-Coenzyme A Acyl Carrier Protein, domain 2"/>
    <property type="match status" value="1"/>
</dbReference>
<evidence type="ECO:0000256" key="1">
    <source>
        <dbReference type="ARBA" id="ARBA00022679"/>
    </source>
</evidence>
<evidence type="ECO:0000313" key="6">
    <source>
        <dbReference type="Proteomes" id="UP000037773"/>
    </source>
</evidence>
<dbReference type="InterPro" id="IPR001227">
    <property type="entry name" value="Ac_transferase_dom_sf"/>
</dbReference>
<comment type="caution">
    <text evidence="5">The sequence shown here is derived from an EMBL/GenBank/DDBJ whole genome shotgun (WGS) entry which is preliminary data.</text>
</comment>
<protein>
    <recommendedName>
        <fullName evidence="4">Malonyl-CoA:ACP transacylase (MAT) domain-containing protein</fullName>
    </recommendedName>
</protein>
<dbReference type="GO" id="GO:0006633">
    <property type="term" value="P:fatty acid biosynthetic process"/>
    <property type="evidence" value="ECO:0007669"/>
    <property type="project" value="TreeGrafter"/>
</dbReference>
<keyword evidence="1" id="KW-0808">Transferase</keyword>
<accession>A0A0M8QPW0</accession>
<keyword evidence="6" id="KW-1185">Reference proteome</keyword>
<dbReference type="InterPro" id="IPR014043">
    <property type="entry name" value="Acyl_transferase_dom"/>
</dbReference>
<feature type="non-terminal residue" evidence="5">
    <location>
        <position position="183"/>
    </location>
</feature>
<dbReference type="SMART" id="SM00827">
    <property type="entry name" value="PKS_AT"/>
    <property type="match status" value="1"/>
</dbReference>
<proteinExistence type="predicted"/>
<keyword evidence="2" id="KW-0511">Multifunctional enzyme</keyword>
<name>A0A0M8QPW0_9ACTN</name>
<dbReference type="PANTHER" id="PTHR43775:SF51">
    <property type="entry name" value="INACTIVE PHENOLPHTHIOCEROL SYNTHESIS POLYKETIDE SYNTHASE TYPE I PKS1-RELATED"/>
    <property type="match status" value="1"/>
</dbReference>
<dbReference type="InterPro" id="IPR050091">
    <property type="entry name" value="PKS_NRPS_Biosynth_Enz"/>
</dbReference>
<dbReference type="SUPFAM" id="SSF55048">
    <property type="entry name" value="Probable ACP-binding domain of malonyl-CoA ACP transacylase"/>
    <property type="match status" value="1"/>
</dbReference>
<evidence type="ECO:0000256" key="3">
    <source>
        <dbReference type="ARBA" id="ARBA00023315"/>
    </source>
</evidence>
<dbReference type="PANTHER" id="PTHR43775">
    <property type="entry name" value="FATTY ACID SYNTHASE"/>
    <property type="match status" value="1"/>
</dbReference>
<dbReference type="OrthoDB" id="9778690at2"/>
<keyword evidence="3" id="KW-0012">Acyltransferase</keyword>
<evidence type="ECO:0000259" key="4">
    <source>
        <dbReference type="SMART" id="SM00827"/>
    </source>
</evidence>
<evidence type="ECO:0000313" key="5">
    <source>
        <dbReference type="EMBL" id="KOT43300.1"/>
    </source>
</evidence>
<dbReference type="GO" id="GO:0004312">
    <property type="term" value="F:fatty acid synthase activity"/>
    <property type="evidence" value="ECO:0007669"/>
    <property type="project" value="TreeGrafter"/>
</dbReference>
<gene>
    <name evidence="5" type="ORF">ADK41_05935</name>
</gene>
<feature type="domain" description="Malonyl-CoA:ACP transacylase (MAT)" evidence="4">
    <location>
        <begin position="1"/>
        <end position="183"/>
    </location>
</feature>
<dbReference type="Proteomes" id="UP000037773">
    <property type="component" value="Unassembled WGS sequence"/>
</dbReference>
<dbReference type="Pfam" id="PF00698">
    <property type="entry name" value="Acyl_transf_1"/>
    <property type="match status" value="1"/>
</dbReference>
<sequence>LREVVWGEDAEALNRTAYAQAGLFAVEVALYRLLDAWGVRPDYVAGHSIGEIAAAHIAGVVSLADACALVAARGRLMQALPAGGAMVAVEAAEAEVLPHLTGEVSLAAVNGPSSVVISGAEAAVEAVAGVFRELGRRTSRLRVSHAFHSPLMEPMLEEFRTVAEALSYAEPLLPVVSNVTGRI</sequence>
<organism evidence="5 6">
    <name type="scientific">Streptomyces caelestis</name>
    <dbReference type="NCBI Taxonomy" id="36816"/>
    <lineage>
        <taxon>Bacteria</taxon>
        <taxon>Bacillati</taxon>
        <taxon>Actinomycetota</taxon>
        <taxon>Actinomycetes</taxon>
        <taxon>Kitasatosporales</taxon>
        <taxon>Streptomycetaceae</taxon>
        <taxon>Streptomyces</taxon>
    </lineage>
</organism>